<feature type="signal peptide" evidence="4">
    <location>
        <begin position="1"/>
        <end position="22"/>
    </location>
</feature>
<comment type="similarity">
    <text evidence="2">Belongs to the bacterial solute-binding protein 5 family.</text>
</comment>
<dbReference type="PANTHER" id="PTHR30290">
    <property type="entry name" value="PERIPLASMIC BINDING COMPONENT OF ABC TRANSPORTER"/>
    <property type="match status" value="1"/>
</dbReference>
<keyword evidence="3 4" id="KW-0732">Signal</keyword>
<sequence>MRRRHVLQTAALALVAPRLAIAEGARVLNFVPYADVAVTDPIWSSTYATRTSALAVYDTLYGTDAGLVARPQMVAGHVVEDDGRRWTLTLRDGLRFHDGERVLARDCVASIRRWGRRDAFGQALLAVTEELATPDDRTIRFRLKQPFPMLPDALGRASSLVPVMVPERLAKVDAYTRMPETIGSGPVRYLESERVPGARVVYEKFAGYQPREDGEPSFTAGPRIAYLDRLVFNVMPDPAAAAAALQAGEVDWVEQPLMDLVPLLRRNRDIVVEVKDRTGYIGQFRFNTLHPPFDNVALRRVLLAAIDQQDCMTAVVGGERANMGTHVGAYTPGSPFASEAGMARPKPDLARLKQAVLDAGYKGQRVVMLAAAEVPRITAVCEVTREVLARLGFNVDYVSTDWGTLNARVVSREPVERGGWSCYCTYVGGLDMMSPATHGMLRGGGVAGGSPGWLTSPRLEALRAAFFAAPDAAAQKAVAEQLQLQLWQDVPYVPLGQFIQPVAYRRSLTGMLDGAPVFTNLRKG</sequence>
<evidence type="ECO:0000313" key="7">
    <source>
        <dbReference type="Proteomes" id="UP001523392"/>
    </source>
</evidence>
<dbReference type="Gene3D" id="3.10.105.10">
    <property type="entry name" value="Dipeptide-binding Protein, Domain 3"/>
    <property type="match status" value="1"/>
</dbReference>
<dbReference type="Gene3D" id="3.40.190.10">
    <property type="entry name" value="Periplasmic binding protein-like II"/>
    <property type="match status" value="1"/>
</dbReference>
<dbReference type="InterPro" id="IPR030678">
    <property type="entry name" value="Peptide/Ni-bd"/>
</dbReference>
<proteinExistence type="inferred from homology"/>
<dbReference type="SUPFAM" id="SSF53850">
    <property type="entry name" value="Periplasmic binding protein-like II"/>
    <property type="match status" value="1"/>
</dbReference>
<dbReference type="InterPro" id="IPR039424">
    <property type="entry name" value="SBP_5"/>
</dbReference>
<dbReference type="PIRSF" id="PIRSF002741">
    <property type="entry name" value="MppA"/>
    <property type="match status" value="1"/>
</dbReference>
<reference evidence="6 7" key="1">
    <citation type="submission" date="2021-12" db="EMBL/GenBank/DDBJ databases">
        <title>Siccirubricoccus leaddurans sp. nov., a high concentration Zn2+ tolerance bacterium.</title>
        <authorList>
            <person name="Cao Y."/>
        </authorList>
    </citation>
    <scope>NUCLEOTIDE SEQUENCE [LARGE SCALE GENOMIC DNA]</scope>
    <source>
        <strain evidence="6 7">KC 17139</strain>
    </source>
</reference>
<evidence type="ECO:0000313" key="6">
    <source>
        <dbReference type="EMBL" id="MCO6419330.1"/>
    </source>
</evidence>
<evidence type="ECO:0000256" key="1">
    <source>
        <dbReference type="ARBA" id="ARBA00004418"/>
    </source>
</evidence>
<comment type="caution">
    <text evidence="6">The sequence shown here is derived from an EMBL/GenBank/DDBJ whole genome shotgun (WGS) entry which is preliminary data.</text>
</comment>
<dbReference type="PANTHER" id="PTHR30290:SF38">
    <property type="entry name" value="D,D-DIPEPTIDE-BINDING PERIPLASMIC PROTEIN DDPA-RELATED"/>
    <property type="match status" value="1"/>
</dbReference>
<keyword evidence="7" id="KW-1185">Reference proteome</keyword>
<dbReference type="InterPro" id="IPR000914">
    <property type="entry name" value="SBP_5_dom"/>
</dbReference>
<dbReference type="CDD" id="cd08502">
    <property type="entry name" value="PBP2_NikA_DppA_OppA_like_16"/>
    <property type="match status" value="1"/>
</dbReference>
<gene>
    <name evidence="6" type="ORF">JYK14_24670</name>
</gene>
<comment type="subcellular location">
    <subcellularLocation>
        <location evidence="1">Periplasm</location>
    </subcellularLocation>
</comment>
<accession>A0ABT1DBL2</accession>
<evidence type="ECO:0000256" key="2">
    <source>
        <dbReference type="ARBA" id="ARBA00005695"/>
    </source>
</evidence>
<dbReference type="RefSeq" id="WP_252955947.1">
    <property type="nucleotide sequence ID" value="NZ_JAFIRR010000186.1"/>
</dbReference>
<evidence type="ECO:0000256" key="3">
    <source>
        <dbReference type="ARBA" id="ARBA00022729"/>
    </source>
</evidence>
<feature type="chain" id="PRO_5045523917" evidence="4">
    <location>
        <begin position="23"/>
        <end position="524"/>
    </location>
</feature>
<dbReference type="Proteomes" id="UP001523392">
    <property type="component" value="Unassembled WGS sequence"/>
</dbReference>
<feature type="domain" description="Solute-binding protein family 5" evidence="5">
    <location>
        <begin position="71"/>
        <end position="412"/>
    </location>
</feature>
<evidence type="ECO:0000256" key="4">
    <source>
        <dbReference type="SAM" id="SignalP"/>
    </source>
</evidence>
<dbReference type="Gene3D" id="3.90.76.10">
    <property type="entry name" value="Dipeptide-binding Protein, Domain 1"/>
    <property type="match status" value="1"/>
</dbReference>
<protein>
    <submittedName>
        <fullName evidence="6">ABC transporter substrate-binding protein</fullName>
    </submittedName>
</protein>
<evidence type="ECO:0000259" key="5">
    <source>
        <dbReference type="Pfam" id="PF00496"/>
    </source>
</evidence>
<dbReference type="EMBL" id="JAFIRR010000186">
    <property type="protein sequence ID" value="MCO6419330.1"/>
    <property type="molecule type" value="Genomic_DNA"/>
</dbReference>
<dbReference type="Pfam" id="PF00496">
    <property type="entry name" value="SBP_bac_5"/>
    <property type="match status" value="1"/>
</dbReference>
<name>A0ABT1DBL2_9PROT</name>
<organism evidence="6 7">
    <name type="scientific">Siccirubricoccus soli</name>
    <dbReference type="NCBI Taxonomy" id="2899147"/>
    <lineage>
        <taxon>Bacteria</taxon>
        <taxon>Pseudomonadati</taxon>
        <taxon>Pseudomonadota</taxon>
        <taxon>Alphaproteobacteria</taxon>
        <taxon>Acetobacterales</taxon>
        <taxon>Roseomonadaceae</taxon>
        <taxon>Siccirubricoccus</taxon>
    </lineage>
</organism>